<dbReference type="EMBL" id="OIVN01002636">
    <property type="protein sequence ID" value="SPD05259.1"/>
    <property type="molecule type" value="Genomic_DNA"/>
</dbReference>
<sequence>MLSLRSEKFINGRRKIKEGIPNILKLVLKGCLKGTRCSGEKTCFGLAATRWISGELLMVQPGPVVDRAMWVAAGVVLGGSRLLAVEVRYGGAGCDDRGRRCYVSREWC</sequence>
<proteinExistence type="predicted"/>
<dbReference type="AlphaFoldDB" id="A0A2N9H0V0"/>
<evidence type="ECO:0000313" key="1">
    <source>
        <dbReference type="EMBL" id="SPD05259.1"/>
    </source>
</evidence>
<protein>
    <submittedName>
        <fullName evidence="1">Uncharacterized protein</fullName>
    </submittedName>
</protein>
<accession>A0A2N9H0V0</accession>
<name>A0A2N9H0V0_FAGSY</name>
<gene>
    <name evidence="1" type="ORF">FSB_LOCUS33141</name>
</gene>
<reference evidence="1" key="1">
    <citation type="submission" date="2018-02" db="EMBL/GenBank/DDBJ databases">
        <authorList>
            <person name="Cohen D.B."/>
            <person name="Kent A.D."/>
        </authorList>
    </citation>
    <scope>NUCLEOTIDE SEQUENCE</scope>
</reference>
<organism evidence="1">
    <name type="scientific">Fagus sylvatica</name>
    <name type="common">Beechnut</name>
    <dbReference type="NCBI Taxonomy" id="28930"/>
    <lineage>
        <taxon>Eukaryota</taxon>
        <taxon>Viridiplantae</taxon>
        <taxon>Streptophyta</taxon>
        <taxon>Embryophyta</taxon>
        <taxon>Tracheophyta</taxon>
        <taxon>Spermatophyta</taxon>
        <taxon>Magnoliopsida</taxon>
        <taxon>eudicotyledons</taxon>
        <taxon>Gunneridae</taxon>
        <taxon>Pentapetalae</taxon>
        <taxon>rosids</taxon>
        <taxon>fabids</taxon>
        <taxon>Fagales</taxon>
        <taxon>Fagaceae</taxon>
        <taxon>Fagus</taxon>
    </lineage>
</organism>